<dbReference type="GO" id="GO:0032259">
    <property type="term" value="P:methylation"/>
    <property type="evidence" value="ECO:0007669"/>
    <property type="project" value="UniProtKB-KW"/>
</dbReference>
<comment type="caution">
    <text evidence="2">The sequence shown here is derived from an EMBL/GenBank/DDBJ whole genome shotgun (WGS) entry which is preliminary data.</text>
</comment>
<dbReference type="Pfam" id="PF13649">
    <property type="entry name" value="Methyltransf_25"/>
    <property type="match status" value="1"/>
</dbReference>
<dbReference type="Proteomes" id="UP001212602">
    <property type="component" value="Unassembled WGS sequence"/>
</dbReference>
<dbReference type="SUPFAM" id="SSF53335">
    <property type="entry name" value="S-adenosyl-L-methionine-dependent methyltransferases"/>
    <property type="match status" value="1"/>
</dbReference>
<sequence>MQPPAQDHSTYFEQLYARSDDPYGVHQRWYEARKRALLLASLLRPRYGRAYEPGCGAAGLSEALAPRCAHLLASDFCPSAVSAARARLAHLPQVQVALHTLPQQWPHAQGPFDLIVLSEIGYFMSPAAWQQVAQACAASLSDDGELVACDWRHDFAQRTQSTPQVHATLGALGLHRHVLHEEADFVLQLWSRDARSSAQREGIRAA</sequence>
<evidence type="ECO:0000313" key="3">
    <source>
        <dbReference type="Proteomes" id="UP001212602"/>
    </source>
</evidence>
<dbReference type="Gene3D" id="3.40.50.150">
    <property type="entry name" value="Vaccinia Virus protein VP39"/>
    <property type="match status" value="1"/>
</dbReference>
<evidence type="ECO:0000259" key="1">
    <source>
        <dbReference type="Pfam" id="PF13649"/>
    </source>
</evidence>
<accession>A0AAE3N5M0</accession>
<keyword evidence="2" id="KW-0808">Transferase</keyword>
<dbReference type="RefSeq" id="WP_271426302.1">
    <property type="nucleotide sequence ID" value="NZ_JAQIPB010000001.1"/>
</dbReference>
<dbReference type="InterPro" id="IPR029063">
    <property type="entry name" value="SAM-dependent_MTases_sf"/>
</dbReference>
<dbReference type="CDD" id="cd02440">
    <property type="entry name" value="AdoMet_MTases"/>
    <property type="match status" value="1"/>
</dbReference>
<keyword evidence="2" id="KW-0489">Methyltransferase</keyword>
<evidence type="ECO:0000313" key="2">
    <source>
        <dbReference type="EMBL" id="MDA7415033.1"/>
    </source>
</evidence>
<proteinExistence type="predicted"/>
<organism evidence="2 3">
    <name type="scientific">Xenophilus arseniciresistens</name>
    <dbReference type="NCBI Taxonomy" id="1283306"/>
    <lineage>
        <taxon>Bacteria</taxon>
        <taxon>Pseudomonadati</taxon>
        <taxon>Pseudomonadota</taxon>
        <taxon>Betaproteobacteria</taxon>
        <taxon>Burkholderiales</taxon>
        <taxon>Comamonadaceae</taxon>
        <taxon>Xenophilus</taxon>
    </lineage>
</organism>
<dbReference type="AlphaFoldDB" id="A0AAE3N5M0"/>
<dbReference type="InterPro" id="IPR041698">
    <property type="entry name" value="Methyltransf_25"/>
</dbReference>
<dbReference type="GO" id="GO:0008168">
    <property type="term" value="F:methyltransferase activity"/>
    <property type="evidence" value="ECO:0007669"/>
    <property type="project" value="UniProtKB-KW"/>
</dbReference>
<keyword evidence="3" id="KW-1185">Reference proteome</keyword>
<feature type="domain" description="Methyltransferase" evidence="1">
    <location>
        <begin position="53"/>
        <end position="144"/>
    </location>
</feature>
<gene>
    <name evidence="2" type="ORF">PGB34_01525</name>
</gene>
<dbReference type="EMBL" id="JAQIPB010000001">
    <property type="protein sequence ID" value="MDA7415033.1"/>
    <property type="molecule type" value="Genomic_DNA"/>
</dbReference>
<reference evidence="2" key="1">
    <citation type="submission" date="2023-01" db="EMBL/GenBank/DDBJ databases">
        <title>Xenophilus mangrovi sp. nov., isolated from soil of Mangrove nature reserve.</title>
        <authorList>
            <person name="Xu S."/>
            <person name="Liu Z."/>
            <person name="Xu Y."/>
        </authorList>
    </citation>
    <scope>NUCLEOTIDE SEQUENCE</scope>
    <source>
        <strain evidence="2">YW8</strain>
    </source>
</reference>
<protein>
    <submittedName>
        <fullName evidence="2">Class I SAM-dependent methyltransferase</fullName>
    </submittedName>
</protein>
<name>A0AAE3N5M0_9BURK</name>